<dbReference type="InterPro" id="IPR039383">
    <property type="entry name" value="FHIT"/>
</dbReference>
<dbReference type="InterPro" id="IPR036265">
    <property type="entry name" value="HIT-like_sf"/>
</dbReference>
<dbReference type="PANTHER" id="PTHR42997:SF1">
    <property type="entry name" value="AP-4-A PHOSPHORYLASE"/>
    <property type="match status" value="1"/>
</dbReference>
<keyword evidence="1" id="KW-0547">Nucleotide-binding</keyword>
<evidence type="ECO:0000256" key="1">
    <source>
        <dbReference type="ARBA" id="ARBA00022741"/>
    </source>
</evidence>
<dbReference type="HOGENOM" id="CLU_056776_1_2_2"/>
<dbReference type="Pfam" id="PF01230">
    <property type="entry name" value="HIT"/>
    <property type="match status" value="1"/>
</dbReference>
<evidence type="ECO:0000313" key="5">
    <source>
        <dbReference type="Proteomes" id="UP000001304"/>
    </source>
</evidence>
<evidence type="ECO:0000259" key="3">
    <source>
        <dbReference type="PROSITE" id="PS51084"/>
    </source>
</evidence>
<reference evidence="4 5" key="1">
    <citation type="journal article" date="2010" name="Stand. Genomic Sci.">
        <title>Complete genome sequence of Ignisphaera aggregans type strain (AQ1.S1).</title>
        <authorList>
            <person name="Goker M."/>
            <person name="Held B."/>
            <person name="Lapidus A."/>
            <person name="Nolan M."/>
            <person name="Spring S."/>
            <person name="Yasawong M."/>
            <person name="Lucas S."/>
            <person name="Glavina Del Rio T."/>
            <person name="Tice H."/>
            <person name="Cheng J.F."/>
            <person name="Goodwin L."/>
            <person name="Tapia R."/>
            <person name="Pitluck S."/>
            <person name="Liolios K."/>
            <person name="Ivanova N."/>
            <person name="Mavromatis K."/>
            <person name="Mikhailova N."/>
            <person name="Pati A."/>
            <person name="Chen A."/>
            <person name="Palaniappan K."/>
            <person name="Brambilla E."/>
            <person name="Land M."/>
            <person name="Hauser L."/>
            <person name="Chang Y.J."/>
            <person name="Jeffries C.D."/>
            <person name="Brettin T."/>
            <person name="Detter J.C."/>
            <person name="Han C."/>
            <person name="Rohde M."/>
            <person name="Sikorski J."/>
            <person name="Woyke T."/>
            <person name="Bristow J."/>
            <person name="Eisen J.A."/>
            <person name="Markowitz V."/>
            <person name="Hugenholtz P."/>
            <person name="Kyrpides N.C."/>
            <person name="Klenk H.P."/>
        </authorList>
    </citation>
    <scope>NUCLEOTIDE SEQUENCE [LARGE SCALE GENOMIC DNA]</scope>
    <source>
        <strain evidence="5">DSM 17230 / JCM 13409 / AQ1.S1</strain>
    </source>
</reference>
<dbReference type="EMBL" id="CP002098">
    <property type="protein sequence ID" value="ADM28262.1"/>
    <property type="molecule type" value="Genomic_DNA"/>
</dbReference>
<dbReference type="PANTHER" id="PTHR42997">
    <property type="entry name" value="HIT FAMILY HYDROLASE"/>
    <property type="match status" value="1"/>
</dbReference>
<dbReference type="KEGG" id="iag:Igag_1460"/>
<dbReference type="Proteomes" id="UP000001304">
    <property type="component" value="Chromosome"/>
</dbReference>
<dbReference type="STRING" id="583356.Igag_1460"/>
<proteinExistence type="predicted"/>
<dbReference type="BioCyc" id="IAGG583356:GHAH-1449-MONOMER"/>
<dbReference type="GO" id="GO:0000166">
    <property type="term" value="F:nucleotide binding"/>
    <property type="evidence" value="ECO:0007669"/>
    <property type="project" value="UniProtKB-KW"/>
</dbReference>
<dbReference type="AlphaFoldDB" id="E0SQK6"/>
<dbReference type="GO" id="GO:0003824">
    <property type="term" value="F:catalytic activity"/>
    <property type="evidence" value="ECO:0007669"/>
    <property type="project" value="InterPro"/>
</dbReference>
<organism evidence="4 5">
    <name type="scientific">Ignisphaera aggregans (strain DSM 17230 / JCM 13409 / AQ1.S1)</name>
    <dbReference type="NCBI Taxonomy" id="583356"/>
    <lineage>
        <taxon>Archaea</taxon>
        <taxon>Thermoproteota</taxon>
        <taxon>Thermoprotei</taxon>
        <taxon>Desulfurococcales</taxon>
        <taxon>Desulfurococcaceae</taxon>
        <taxon>Ignisphaera</taxon>
    </lineage>
</organism>
<dbReference type="InterPro" id="IPR011146">
    <property type="entry name" value="HIT-like"/>
</dbReference>
<sequence>MGKKMPYELLWAPWRSSYVAKNNNDKYCIFCNAVNNDEQTNYVIYRSKYSIAMLNRYPYNNGHVMVAPIRHVPSIELLNDEELLDLMKTITLVIKAIRLCYNPHGFNIGSNIGKAAGAGIEHHVHIHIVPRWIGDTNFMPTIAFSKVIPEDLNTTWNKLRKCIENSMT</sequence>
<dbReference type="PROSITE" id="PS51084">
    <property type="entry name" value="HIT_2"/>
    <property type="match status" value="1"/>
</dbReference>
<dbReference type="InterPro" id="IPR052908">
    <property type="entry name" value="AP-4-A_phosphorylase"/>
</dbReference>
<evidence type="ECO:0000256" key="2">
    <source>
        <dbReference type="PROSITE-ProRule" id="PRU00464"/>
    </source>
</evidence>
<dbReference type="SUPFAM" id="SSF54197">
    <property type="entry name" value="HIT-like"/>
    <property type="match status" value="1"/>
</dbReference>
<evidence type="ECO:0000313" key="4">
    <source>
        <dbReference type="EMBL" id="ADM28262.1"/>
    </source>
</evidence>
<keyword evidence="5" id="KW-1185">Reference proteome</keyword>
<dbReference type="CDD" id="cd01275">
    <property type="entry name" value="FHIT"/>
    <property type="match status" value="1"/>
</dbReference>
<accession>E0SQK6</accession>
<feature type="domain" description="HIT" evidence="3">
    <location>
        <begin position="29"/>
        <end position="138"/>
    </location>
</feature>
<dbReference type="Gene3D" id="3.30.428.10">
    <property type="entry name" value="HIT-like"/>
    <property type="match status" value="1"/>
</dbReference>
<name>E0SQK6_IGNAA</name>
<protein>
    <submittedName>
        <fullName evidence="4">Histidine triad (HIT) protein</fullName>
    </submittedName>
</protein>
<gene>
    <name evidence="4" type="ordered locus">Igag_1460</name>
</gene>
<feature type="short sequence motif" description="Histidine triad motif" evidence="2">
    <location>
        <begin position="123"/>
        <end position="127"/>
    </location>
</feature>